<organism evidence="3 4">
    <name type="scientific">Hymenobacter cavernae</name>
    <dbReference type="NCBI Taxonomy" id="2044852"/>
    <lineage>
        <taxon>Bacteria</taxon>
        <taxon>Pseudomonadati</taxon>
        <taxon>Bacteroidota</taxon>
        <taxon>Cytophagia</taxon>
        <taxon>Cytophagales</taxon>
        <taxon>Hymenobacteraceae</taxon>
        <taxon>Hymenobacter</taxon>
    </lineage>
</organism>
<name>A0ABQ1UAZ3_9BACT</name>
<dbReference type="InterPro" id="IPR000572">
    <property type="entry name" value="OxRdtase_Mopterin-bd_dom"/>
</dbReference>
<gene>
    <name evidence="3" type="ORF">GCM10011383_25260</name>
</gene>
<dbReference type="PANTHER" id="PTHR43032">
    <property type="entry name" value="PROTEIN-METHIONINE-SULFOXIDE REDUCTASE"/>
    <property type="match status" value="1"/>
</dbReference>
<sequence length="214" mass="24697">MAAFFNKGFGRKRESTASDRIPPGQYETPDFPVLSAGPTPRIALANWTFKMEGLIEEPVQWTWEQFNALPQQSFTTDIHCVTKWSKLDTKWEGVSFDTLLEHVKLLPEVSHIMAYSYGGYTTNVPLEGLRNSKGFIGLRYDGKPLTPEHGGPARLVVPHLYFWKSAKWVNRLRFMEEDEPGFWERGGYSMYGDPWKEQRYRSDDSDYQASLNDD</sequence>
<protein>
    <submittedName>
        <fullName evidence="3">Molybdopterin-binding protein</fullName>
    </submittedName>
</protein>
<evidence type="ECO:0000313" key="3">
    <source>
        <dbReference type="EMBL" id="GGF13055.1"/>
    </source>
</evidence>
<dbReference type="InterPro" id="IPR036374">
    <property type="entry name" value="OxRdtase_Mopterin-bd_sf"/>
</dbReference>
<dbReference type="PANTHER" id="PTHR43032:SF4">
    <property type="entry name" value="OXIDOREDUCTASE MOLYBDOPTERIN-BINDING DOMAIN-CONTAINING PROTEIN"/>
    <property type="match status" value="1"/>
</dbReference>
<dbReference type="Gene3D" id="3.90.420.10">
    <property type="entry name" value="Oxidoreductase, molybdopterin-binding domain"/>
    <property type="match status" value="1"/>
</dbReference>
<proteinExistence type="predicted"/>
<evidence type="ECO:0000313" key="4">
    <source>
        <dbReference type="Proteomes" id="UP000632273"/>
    </source>
</evidence>
<reference evidence="4" key="1">
    <citation type="journal article" date="2019" name="Int. J. Syst. Evol. Microbiol.">
        <title>The Global Catalogue of Microorganisms (GCM) 10K type strain sequencing project: providing services to taxonomists for standard genome sequencing and annotation.</title>
        <authorList>
            <consortium name="The Broad Institute Genomics Platform"/>
            <consortium name="The Broad Institute Genome Sequencing Center for Infectious Disease"/>
            <person name="Wu L."/>
            <person name="Ma J."/>
        </authorList>
    </citation>
    <scope>NUCLEOTIDE SEQUENCE [LARGE SCALE GENOMIC DNA]</scope>
    <source>
        <strain evidence="4">CGMCC 1.15197</strain>
    </source>
</reference>
<keyword evidence="4" id="KW-1185">Reference proteome</keyword>
<evidence type="ECO:0000256" key="1">
    <source>
        <dbReference type="SAM" id="MobiDB-lite"/>
    </source>
</evidence>
<feature type="domain" description="Oxidoreductase molybdopterin-binding" evidence="2">
    <location>
        <begin position="37"/>
        <end position="183"/>
    </location>
</feature>
<dbReference type="Pfam" id="PF00174">
    <property type="entry name" value="Oxidored_molyb"/>
    <property type="match status" value="1"/>
</dbReference>
<accession>A0ABQ1UAZ3</accession>
<comment type="caution">
    <text evidence="3">The sequence shown here is derived from an EMBL/GenBank/DDBJ whole genome shotgun (WGS) entry which is preliminary data.</text>
</comment>
<dbReference type="RefSeq" id="WP_188814362.1">
    <property type="nucleotide sequence ID" value="NZ_BMHT01000004.1"/>
</dbReference>
<dbReference type="Proteomes" id="UP000632273">
    <property type="component" value="Unassembled WGS sequence"/>
</dbReference>
<dbReference type="EMBL" id="BMHT01000004">
    <property type="protein sequence ID" value="GGF13055.1"/>
    <property type="molecule type" value="Genomic_DNA"/>
</dbReference>
<feature type="region of interest" description="Disordered" evidence="1">
    <location>
        <begin position="1"/>
        <end position="30"/>
    </location>
</feature>
<dbReference type="CDD" id="cd02109">
    <property type="entry name" value="arch_bact_SO_family_Moco"/>
    <property type="match status" value="1"/>
</dbReference>
<dbReference type="SUPFAM" id="SSF56524">
    <property type="entry name" value="Oxidoreductase molybdopterin-binding domain"/>
    <property type="match status" value="1"/>
</dbReference>
<evidence type="ECO:0000259" key="2">
    <source>
        <dbReference type="Pfam" id="PF00174"/>
    </source>
</evidence>